<sequence>MLTRLTSLFNAAGLPAVSVPVALADGLPVGLHLAGAAGRDDSVLDAARLVERLNPRLPRPDLGERRKPR</sequence>
<dbReference type="Gene3D" id="3.90.1300.10">
    <property type="entry name" value="Amidase signature (AS) domain"/>
    <property type="match status" value="1"/>
</dbReference>
<comment type="caution">
    <text evidence="1">The sequence shown here is derived from an EMBL/GenBank/DDBJ whole genome shotgun (WGS) entry which is preliminary data.</text>
</comment>
<proteinExistence type="predicted"/>
<name>A0ABV4R247_9ACTN</name>
<organism evidence="1 2">
    <name type="scientific">Actinomadura chokoriensis</name>
    <dbReference type="NCBI Taxonomy" id="454156"/>
    <lineage>
        <taxon>Bacteria</taxon>
        <taxon>Bacillati</taxon>
        <taxon>Actinomycetota</taxon>
        <taxon>Actinomycetes</taxon>
        <taxon>Streptosporangiales</taxon>
        <taxon>Thermomonosporaceae</taxon>
        <taxon>Actinomadura</taxon>
    </lineage>
</organism>
<dbReference type="RefSeq" id="WP_371943703.1">
    <property type="nucleotide sequence ID" value="NZ_JAXCEH010000018.1"/>
</dbReference>
<dbReference type="Proteomes" id="UP001569904">
    <property type="component" value="Unassembled WGS sequence"/>
</dbReference>
<gene>
    <name evidence="1" type="ORF">SM436_24995</name>
</gene>
<evidence type="ECO:0000313" key="2">
    <source>
        <dbReference type="Proteomes" id="UP001569904"/>
    </source>
</evidence>
<evidence type="ECO:0000313" key="1">
    <source>
        <dbReference type="EMBL" id="MFA1556952.1"/>
    </source>
</evidence>
<dbReference type="InterPro" id="IPR036928">
    <property type="entry name" value="AS_sf"/>
</dbReference>
<protein>
    <submittedName>
        <fullName evidence="1">Amidase family protein</fullName>
    </submittedName>
</protein>
<reference evidence="1 2" key="1">
    <citation type="submission" date="2023-11" db="EMBL/GenBank/DDBJ databases">
        <title>Actinomadura monticuli sp. nov., isolated from volcanic ash.</title>
        <authorList>
            <person name="Lee S.D."/>
            <person name="Yang H."/>
            <person name="Kim I.S."/>
        </authorList>
    </citation>
    <scope>NUCLEOTIDE SEQUENCE [LARGE SCALE GENOMIC DNA]</scope>
    <source>
        <strain evidence="1 2">DSM 45346</strain>
    </source>
</reference>
<dbReference type="EMBL" id="JAXCEH010000018">
    <property type="protein sequence ID" value="MFA1556952.1"/>
    <property type="molecule type" value="Genomic_DNA"/>
</dbReference>
<accession>A0ABV4R247</accession>
<dbReference type="SUPFAM" id="SSF75304">
    <property type="entry name" value="Amidase signature (AS) enzymes"/>
    <property type="match status" value="1"/>
</dbReference>
<keyword evidence="2" id="KW-1185">Reference proteome</keyword>